<gene>
    <name evidence="3" type="ORF">PACLA_8A035801</name>
</gene>
<reference evidence="3" key="1">
    <citation type="submission" date="2020-04" db="EMBL/GenBank/DDBJ databases">
        <authorList>
            <person name="Alioto T."/>
            <person name="Alioto T."/>
            <person name="Gomez Garrido J."/>
        </authorList>
    </citation>
    <scope>NUCLEOTIDE SEQUENCE</scope>
    <source>
        <strain evidence="3">A484AB</strain>
    </source>
</reference>
<dbReference type="InterPro" id="IPR007110">
    <property type="entry name" value="Ig-like_dom"/>
</dbReference>
<dbReference type="SUPFAM" id="SSF48726">
    <property type="entry name" value="Immunoglobulin"/>
    <property type="match status" value="1"/>
</dbReference>
<protein>
    <submittedName>
        <fullName evidence="3">Receptor-type tyrosine- phosphatase delta</fullName>
    </submittedName>
</protein>
<dbReference type="GO" id="GO:0098609">
    <property type="term" value="P:cell-cell adhesion"/>
    <property type="evidence" value="ECO:0007669"/>
    <property type="project" value="TreeGrafter"/>
</dbReference>
<evidence type="ECO:0000313" key="4">
    <source>
        <dbReference type="Proteomes" id="UP001152795"/>
    </source>
</evidence>
<dbReference type="PROSITE" id="PS50835">
    <property type="entry name" value="IG_LIKE"/>
    <property type="match status" value="1"/>
</dbReference>
<dbReference type="CDD" id="cd00096">
    <property type="entry name" value="Ig"/>
    <property type="match status" value="1"/>
</dbReference>
<dbReference type="EMBL" id="CACRXK020006152">
    <property type="protein sequence ID" value="CAB4008533.1"/>
    <property type="molecule type" value="Genomic_DNA"/>
</dbReference>
<comment type="caution">
    <text evidence="3">The sequence shown here is derived from an EMBL/GenBank/DDBJ whole genome shotgun (WGS) entry which is preliminary data.</text>
</comment>
<organism evidence="3 4">
    <name type="scientific">Paramuricea clavata</name>
    <name type="common">Red gorgonian</name>
    <name type="synonym">Violescent sea-whip</name>
    <dbReference type="NCBI Taxonomy" id="317549"/>
    <lineage>
        <taxon>Eukaryota</taxon>
        <taxon>Metazoa</taxon>
        <taxon>Cnidaria</taxon>
        <taxon>Anthozoa</taxon>
        <taxon>Octocorallia</taxon>
        <taxon>Malacalcyonacea</taxon>
        <taxon>Plexauridae</taxon>
        <taxon>Paramuricea</taxon>
    </lineage>
</organism>
<keyword evidence="3" id="KW-0675">Receptor</keyword>
<dbReference type="InterPro" id="IPR036116">
    <property type="entry name" value="FN3_sf"/>
</dbReference>
<dbReference type="InterPro" id="IPR003961">
    <property type="entry name" value="FN3_dom"/>
</dbReference>
<dbReference type="OrthoDB" id="5981886at2759"/>
<dbReference type="InterPro" id="IPR013783">
    <property type="entry name" value="Ig-like_fold"/>
</dbReference>
<dbReference type="SUPFAM" id="SSF49265">
    <property type="entry name" value="Fibronectin type III"/>
    <property type="match status" value="1"/>
</dbReference>
<dbReference type="PROSITE" id="PS50853">
    <property type="entry name" value="FN3"/>
    <property type="match status" value="1"/>
</dbReference>
<dbReference type="InterPro" id="IPR013098">
    <property type="entry name" value="Ig_I-set"/>
</dbReference>
<evidence type="ECO:0000256" key="1">
    <source>
        <dbReference type="ARBA" id="ARBA00022737"/>
    </source>
</evidence>
<keyword evidence="1" id="KW-0677">Repeat</keyword>
<dbReference type="Gene3D" id="2.60.40.10">
    <property type="entry name" value="Immunoglobulins"/>
    <property type="match status" value="2"/>
</dbReference>
<dbReference type="InterPro" id="IPR036179">
    <property type="entry name" value="Ig-like_dom_sf"/>
</dbReference>
<feature type="non-terminal residue" evidence="3">
    <location>
        <position position="1"/>
    </location>
</feature>
<proteinExistence type="predicted"/>
<sequence length="363" mass="40578">PSGPPLNIKTSSRSTSSLSFIWDPPEKDKQNGVIIGYTACVSHSENGPCFKVYTTIEREWIVRNLNPSTKYYVRVLASNKAGNSAYSGSKGFFTNGRAAKKATDMTSSTLTFSLEIPSKTFLYFYVVALNLKDGKEPASSDSYQNSELVTYAEARNSTNPKPYIAAVVASKDENMFILGDGRNTSDPISRRRRSTSSDYYNGPLEPGTSYSIFQRIVLISDKKVVFVHLFVNNLFFASYLNISCIFRFPIGPGVLTKQSSGDIKAKESDLVNLLCSAQGEPPITFSWKKDQKPLDSIVEIEKPHRSSFLVVTVKDQTSFGKYICHIRDRFQSTTHTISIQKDTGNTTFDLFIYHKFAKTKPKQ</sequence>
<dbReference type="Proteomes" id="UP001152795">
    <property type="component" value="Unassembled WGS sequence"/>
</dbReference>
<dbReference type="Pfam" id="PF00041">
    <property type="entry name" value="fn3"/>
    <property type="match status" value="1"/>
</dbReference>
<dbReference type="CDD" id="cd00063">
    <property type="entry name" value="FN3"/>
    <property type="match status" value="1"/>
</dbReference>
<dbReference type="SMART" id="SM00060">
    <property type="entry name" value="FN3"/>
    <property type="match status" value="1"/>
</dbReference>
<dbReference type="PANTHER" id="PTHR44170:SF56">
    <property type="entry name" value="FIBRONECTIN TYPE-III DOMAIN-CONTAINING PROTEIN"/>
    <property type="match status" value="1"/>
</dbReference>
<dbReference type="AlphaFoldDB" id="A0A7D9IL17"/>
<dbReference type="PANTHER" id="PTHR44170">
    <property type="entry name" value="PROTEIN SIDEKICK"/>
    <property type="match status" value="1"/>
</dbReference>
<evidence type="ECO:0000256" key="2">
    <source>
        <dbReference type="ARBA" id="ARBA00023157"/>
    </source>
</evidence>
<keyword evidence="4" id="KW-1185">Reference proteome</keyword>
<keyword evidence="2" id="KW-1015">Disulfide bond</keyword>
<accession>A0A7D9IL17</accession>
<dbReference type="Pfam" id="PF07679">
    <property type="entry name" value="I-set"/>
    <property type="match status" value="1"/>
</dbReference>
<name>A0A7D9IL17_PARCT</name>
<evidence type="ECO:0000313" key="3">
    <source>
        <dbReference type="EMBL" id="CAB4008533.1"/>
    </source>
</evidence>